<evidence type="ECO:0000313" key="1">
    <source>
        <dbReference type="EMBL" id="OUR74882.1"/>
    </source>
</evidence>
<organism evidence="1 2">
    <name type="scientific">Colwellia psychrerythraea</name>
    <name type="common">Vibrio psychroerythus</name>
    <dbReference type="NCBI Taxonomy" id="28229"/>
    <lineage>
        <taxon>Bacteria</taxon>
        <taxon>Pseudomonadati</taxon>
        <taxon>Pseudomonadota</taxon>
        <taxon>Gammaproteobacteria</taxon>
        <taxon>Alteromonadales</taxon>
        <taxon>Colwelliaceae</taxon>
        <taxon>Colwellia</taxon>
    </lineage>
</organism>
<dbReference type="AlphaFoldDB" id="A0A1Y5DWJ0"/>
<proteinExistence type="predicted"/>
<accession>A0A1Y5DWJ0</accession>
<reference evidence="2" key="1">
    <citation type="journal article" date="2017" name="Proc. Natl. Acad. Sci. U.S.A.">
        <title>Simulation of Deepwater Horizon oil plume reveals substrate specialization within a complex community of hydrocarbon degraders.</title>
        <authorList>
            <person name="Hu P."/>
            <person name="Dubinsky E.A."/>
            <person name="Probst A.J."/>
            <person name="Wang J."/>
            <person name="Sieber C.M.K."/>
            <person name="Tom L.M."/>
            <person name="Gardinali P."/>
            <person name="Banfield J.F."/>
            <person name="Atlas R.M."/>
            <person name="Andersen G.L."/>
        </authorList>
    </citation>
    <scope>NUCLEOTIDE SEQUENCE [LARGE SCALE GENOMIC DNA]</scope>
</reference>
<comment type="caution">
    <text evidence="1">The sequence shown here is derived from an EMBL/GenBank/DDBJ whole genome shotgun (WGS) entry which is preliminary data.</text>
</comment>
<dbReference type="EMBL" id="MAAF01000120">
    <property type="protein sequence ID" value="OUR74882.1"/>
    <property type="molecule type" value="Genomic_DNA"/>
</dbReference>
<protein>
    <recommendedName>
        <fullName evidence="3">DUF4760 domain-containing protein</fullName>
    </recommendedName>
</protein>
<dbReference type="Proteomes" id="UP000243053">
    <property type="component" value="Unassembled WGS sequence"/>
</dbReference>
<name>A0A1Y5DWJ0_COLPS</name>
<sequence>MLFVLVITLVFVLISVYFFFRAEKLQRKLITQQRESSSTRKENQVLVETMTLVATREQEFAKERLKRLKAYAKANELEQLLIHAELISPLINNYSIIFQECLKGKGRLKAISQKCFENHDRAAYKKFVALIVTSNKQLKRYWSSDNLNGFLFLVDALLTFEEDCSHVLATGKKSTCLP</sequence>
<evidence type="ECO:0000313" key="2">
    <source>
        <dbReference type="Proteomes" id="UP000243053"/>
    </source>
</evidence>
<evidence type="ECO:0008006" key="3">
    <source>
        <dbReference type="Google" id="ProtNLM"/>
    </source>
</evidence>
<gene>
    <name evidence="1" type="ORF">A9Q75_19245</name>
</gene>